<name>A0ACB8T525_9AGAM</name>
<reference evidence="1" key="2">
    <citation type="journal article" date="2022" name="New Phytol.">
        <title>Evolutionary transition to the ectomycorrhizal habit in the genomes of a hyperdiverse lineage of mushroom-forming fungi.</title>
        <authorList>
            <person name="Looney B."/>
            <person name="Miyauchi S."/>
            <person name="Morin E."/>
            <person name="Drula E."/>
            <person name="Courty P.E."/>
            <person name="Kohler A."/>
            <person name="Kuo A."/>
            <person name="LaButti K."/>
            <person name="Pangilinan J."/>
            <person name="Lipzen A."/>
            <person name="Riley R."/>
            <person name="Andreopoulos W."/>
            <person name="He G."/>
            <person name="Johnson J."/>
            <person name="Nolan M."/>
            <person name="Tritt A."/>
            <person name="Barry K.W."/>
            <person name="Grigoriev I.V."/>
            <person name="Nagy L.G."/>
            <person name="Hibbett D."/>
            <person name="Henrissat B."/>
            <person name="Matheny P.B."/>
            <person name="Labbe J."/>
            <person name="Martin F.M."/>
        </authorList>
    </citation>
    <scope>NUCLEOTIDE SEQUENCE</scope>
    <source>
        <strain evidence="1">HHB10654</strain>
    </source>
</reference>
<accession>A0ACB8T525</accession>
<dbReference type="EMBL" id="MU277202">
    <property type="protein sequence ID" value="KAI0063522.1"/>
    <property type="molecule type" value="Genomic_DNA"/>
</dbReference>
<sequence length="903" mass="102070">MSLGSQMFKAKRKQVDPERNVVDRERDRSTSPDPRGSLDDRFEAGSSSSCTPEISLEGSPVAHSTLTSNLADRWDQVKDGPRSKSPRPGSKFLDSVEGLFDDLRDKISAYAPIGTPTNDGIDDSEAAKVVEDRIDNFFDGLPVFMNALDAVANLHPFIGVVVLAFKAVVKLEEKRRDNEKKVIALYVEMQDMMSVLLQLQDVRDDKLVAPDHRTIEDRLKTLIEKTAEDIKLCANACDTYSKKKLLTKIIKGPMWDIKFLNFAAVFAQRRVEFGLALTLHISGRMEAATVKLDSIDDTTKEVNAKLDVLMSMFQSTALVSADQKALSEHITADRDVNGVDSVVGSLQEATSVLAQSLRRESDDSVLQGLELELAENPDDAMEQNMAVFSRKFEGQKRQIIDDTSSEAPRPGDRVISGLHAGPFDSIRNQSVYRVWKDMGWRGTVKTRQFVLGLRDYYSKMLDAADNDSVPPEDVWAMKLIGPPWVQPMVEAIDETAIGLIGAAEINRFSNRRPLNWSLQRWIAFWAVGWHASTVNYVLEIEVIVKNMEDTYPRIPHAKTSVGRDYLYCVWELLHSLSATLEGNIRETGREESFREYIEAEEHRLRRNLESIDYVIDDMDALTLITGETSIEKVVFPITYLLLQRHGEIMKTAAQGSIPSEFHGVVECLKSIFYVREAMVRRMYELRSTFMPQNLDPEKQFRFFAFGIFKYLDSQFNDWNTRSTRSNFHEADGKRTSSVRAILDQRDDFASTRHLEKNAQALMPGKEEQAQAATVEDELSAAHVEELNMSTSTAVTRTCGVCSELVGLPCWLCWTCKDHFYICNSCHAKDMPKVGIHTESHILVRCKPEEPNLGERALLESRFCQLQTTVQEMQVQFMEQLTTAQAQSARLAARVEELLDRIKA</sequence>
<keyword evidence="2" id="KW-1185">Reference proteome</keyword>
<proteinExistence type="predicted"/>
<gene>
    <name evidence="1" type="ORF">BV25DRAFT_381883</name>
</gene>
<dbReference type="Proteomes" id="UP000814140">
    <property type="component" value="Unassembled WGS sequence"/>
</dbReference>
<reference evidence="1" key="1">
    <citation type="submission" date="2021-03" db="EMBL/GenBank/DDBJ databases">
        <authorList>
            <consortium name="DOE Joint Genome Institute"/>
            <person name="Ahrendt S."/>
            <person name="Looney B.P."/>
            <person name="Miyauchi S."/>
            <person name="Morin E."/>
            <person name="Drula E."/>
            <person name="Courty P.E."/>
            <person name="Chicoki N."/>
            <person name="Fauchery L."/>
            <person name="Kohler A."/>
            <person name="Kuo A."/>
            <person name="Labutti K."/>
            <person name="Pangilinan J."/>
            <person name="Lipzen A."/>
            <person name="Riley R."/>
            <person name="Andreopoulos W."/>
            <person name="He G."/>
            <person name="Johnson J."/>
            <person name="Barry K.W."/>
            <person name="Grigoriev I.V."/>
            <person name="Nagy L."/>
            <person name="Hibbett D."/>
            <person name="Henrissat B."/>
            <person name="Matheny P.B."/>
            <person name="Labbe J."/>
            <person name="Martin F."/>
        </authorList>
    </citation>
    <scope>NUCLEOTIDE SEQUENCE</scope>
    <source>
        <strain evidence="1">HHB10654</strain>
    </source>
</reference>
<comment type="caution">
    <text evidence="1">The sequence shown here is derived from an EMBL/GenBank/DDBJ whole genome shotgun (WGS) entry which is preliminary data.</text>
</comment>
<evidence type="ECO:0000313" key="1">
    <source>
        <dbReference type="EMBL" id="KAI0063522.1"/>
    </source>
</evidence>
<evidence type="ECO:0000313" key="2">
    <source>
        <dbReference type="Proteomes" id="UP000814140"/>
    </source>
</evidence>
<organism evidence="1 2">
    <name type="scientific">Artomyces pyxidatus</name>
    <dbReference type="NCBI Taxonomy" id="48021"/>
    <lineage>
        <taxon>Eukaryota</taxon>
        <taxon>Fungi</taxon>
        <taxon>Dikarya</taxon>
        <taxon>Basidiomycota</taxon>
        <taxon>Agaricomycotina</taxon>
        <taxon>Agaricomycetes</taxon>
        <taxon>Russulales</taxon>
        <taxon>Auriscalpiaceae</taxon>
        <taxon>Artomyces</taxon>
    </lineage>
</organism>
<protein>
    <submittedName>
        <fullName evidence="1">Uncharacterized protein</fullName>
    </submittedName>
</protein>